<name>A0A1H9D825_9GAMM</name>
<dbReference type="Proteomes" id="UP000199496">
    <property type="component" value="Unassembled WGS sequence"/>
</dbReference>
<gene>
    <name evidence="1" type="ORF">SAMN05421693_11667</name>
</gene>
<keyword evidence="2" id="KW-1185">Reference proteome</keyword>
<reference evidence="1 2" key="1">
    <citation type="submission" date="2016-10" db="EMBL/GenBank/DDBJ databases">
        <authorList>
            <person name="de Groot N.N."/>
        </authorList>
    </citation>
    <scope>NUCLEOTIDE SEQUENCE [LARGE SCALE GENOMIC DNA]</scope>
    <source>
        <strain evidence="1 2">B7-7</strain>
    </source>
</reference>
<dbReference type="AlphaFoldDB" id="A0A1H9D825"/>
<keyword evidence="1" id="KW-0808">Transferase</keyword>
<dbReference type="InterPro" id="IPR029062">
    <property type="entry name" value="Class_I_gatase-like"/>
</dbReference>
<evidence type="ECO:0000313" key="2">
    <source>
        <dbReference type="Proteomes" id="UP000199496"/>
    </source>
</evidence>
<dbReference type="InterPro" id="IPR044668">
    <property type="entry name" value="PuuD-like"/>
</dbReference>
<dbReference type="Pfam" id="PF07722">
    <property type="entry name" value="Peptidase_C26"/>
    <property type="match status" value="1"/>
</dbReference>
<dbReference type="PANTHER" id="PTHR43235:SF1">
    <property type="entry name" value="GLUTAMINE AMIDOTRANSFERASE PB2B2.05-RELATED"/>
    <property type="match status" value="1"/>
</dbReference>
<organism evidence="1 2">
    <name type="scientific">Ectothiorhodospira magna</name>
    <dbReference type="NCBI Taxonomy" id="867345"/>
    <lineage>
        <taxon>Bacteria</taxon>
        <taxon>Pseudomonadati</taxon>
        <taxon>Pseudomonadota</taxon>
        <taxon>Gammaproteobacteria</taxon>
        <taxon>Chromatiales</taxon>
        <taxon>Ectothiorhodospiraceae</taxon>
        <taxon>Ectothiorhodospira</taxon>
    </lineage>
</organism>
<proteinExistence type="predicted"/>
<dbReference type="SUPFAM" id="SSF52317">
    <property type="entry name" value="Class I glutamine amidotransferase-like"/>
    <property type="match status" value="1"/>
</dbReference>
<sequence length="258" mass="28164">MTSRPRIGVTGPDKGGLAAWLMTAWCILRAGGWPVRISPARPHDGIGLDGLVIGGGADVDPALYGQDPLSLLREIDATESGGGRQRVLGFIFYPLLWLLRRTLLTRLEGEDRGRDQLEEALIRTAWKHQMPVLGICRGMQLLNVVHGGTLHQELSGFYRECPQVRSILPRKQVVVASETMLAQLVGEGTLAVNALHNQAVDRLGHGVVSAARESTGVIQAIEVQGGVMRIGVQWHPEFLPHKTRHQALFRGLVAASRH</sequence>
<dbReference type="GO" id="GO:0005829">
    <property type="term" value="C:cytosol"/>
    <property type="evidence" value="ECO:0007669"/>
    <property type="project" value="TreeGrafter"/>
</dbReference>
<dbReference type="Gene3D" id="3.40.50.880">
    <property type="match status" value="1"/>
</dbReference>
<dbReference type="OrthoDB" id="9813383at2"/>
<dbReference type="RefSeq" id="WP_090206990.1">
    <property type="nucleotide sequence ID" value="NZ_FOFO01000016.1"/>
</dbReference>
<dbReference type="GO" id="GO:0016740">
    <property type="term" value="F:transferase activity"/>
    <property type="evidence" value="ECO:0007669"/>
    <property type="project" value="UniProtKB-KW"/>
</dbReference>
<keyword evidence="1" id="KW-0315">Glutamine amidotransferase</keyword>
<dbReference type="InterPro" id="IPR011697">
    <property type="entry name" value="Peptidase_C26"/>
</dbReference>
<protein>
    <submittedName>
        <fullName evidence="1">Putative glutamine amidotransferase</fullName>
    </submittedName>
</protein>
<evidence type="ECO:0000313" key="1">
    <source>
        <dbReference type="EMBL" id="SEQ09610.1"/>
    </source>
</evidence>
<dbReference type="STRING" id="867345.SAMN05421693_11667"/>
<dbReference type="PANTHER" id="PTHR43235">
    <property type="entry name" value="GLUTAMINE AMIDOTRANSFERASE PB2B2.05-RELATED"/>
    <property type="match status" value="1"/>
</dbReference>
<dbReference type="CDD" id="cd01745">
    <property type="entry name" value="GATase1_2"/>
    <property type="match status" value="1"/>
</dbReference>
<accession>A0A1H9D825</accession>
<dbReference type="PROSITE" id="PS51273">
    <property type="entry name" value="GATASE_TYPE_1"/>
    <property type="match status" value="1"/>
</dbReference>
<dbReference type="GO" id="GO:0033969">
    <property type="term" value="F:gamma-glutamyl-gamma-aminobutyrate hydrolase activity"/>
    <property type="evidence" value="ECO:0007669"/>
    <property type="project" value="TreeGrafter"/>
</dbReference>
<dbReference type="GO" id="GO:0006598">
    <property type="term" value="P:polyamine catabolic process"/>
    <property type="evidence" value="ECO:0007669"/>
    <property type="project" value="TreeGrafter"/>
</dbReference>
<dbReference type="EMBL" id="FOFO01000016">
    <property type="protein sequence ID" value="SEQ09610.1"/>
    <property type="molecule type" value="Genomic_DNA"/>
</dbReference>